<organism evidence="11 12">
    <name type="scientific">Talaromyces rugulosus</name>
    <name type="common">Penicillium rugulosum</name>
    <dbReference type="NCBI Taxonomy" id="121627"/>
    <lineage>
        <taxon>Eukaryota</taxon>
        <taxon>Fungi</taxon>
        <taxon>Dikarya</taxon>
        <taxon>Ascomycota</taxon>
        <taxon>Pezizomycotina</taxon>
        <taxon>Eurotiomycetes</taxon>
        <taxon>Eurotiomycetidae</taxon>
        <taxon>Eurotiales</taxon>
        <taxon>Trichocomaceae</taxon>
        <taxon>Talaromyces</taxon>
        <taxon>Talaromyces sect. Islandici</taxon>
    </lineage>
</organism>
<dbReference type="GO" id="GO:0030907">
    <property type="term" value="C:MBF transcription complex"/>
    <property type="evidence" value="ECO:0007669"/>
    <property type="project" value="TreeGrafter"/>
</dbReference>
<evidence type="ECO:0000256" key="9">
    <source>
        <dbReference type="SAM" id="Phobius"/>
    </source>
</evidence>
<dbReference type="FunFam" id="3.10.260.10:FF:000001">
    <property type="entry name" value="APSES transcription factor (MbpA)"/>
    <property type="match status" value="1"/>
</dbReference>
<dbReference type="SMART" id="SM01252">
    <property type="entry name" value="KilA-N"/>
    <property type="match status" value="1"/>
</dbReference>
<feature type="transmembrane region" description="Helical" evidence="9">
    <location>
        <begin position="1147"/>
        <end position="1173"/>
    </location>
</feature>
<keyword evidence="9" id="KW-1133">Transmembrane helix</keyword>
<dbReference type="GeneID" id="55994428"/>
<dbReference type="PANTHER" id="PTHR43828:SF3">
    <property type="entry name" value="CHROMO DOMAIN-CONTAINING PROTEIN"/>
    <property type="match status" value="1"/>
</dbReference>
<dbReference type="PANTHER" id="PTHR43828">
    <property type="entry name" value="ASPARAGINASE"/>
    <property type="match status" value="1"/>
</dbReference>
<dbReference type="GO" id="GO:0001228">
    <property type="term" value="F:DNA-binding transcription activator activity, RNA polymerase II-specific"/>
    <property type="evidence" value="ECO:0007669"/>
    <property type="project" value="UniProtKB-ARBA"/>
</dbReference>
<name>A0A7H8R4H9_TALRU</name>
<proteinExistence type="predicted"/>
<sequence length="1194" mass="130801">RSTRRSTLLWSAGRRFAGSSCTRLPDLVRLLQGPVGVMATNSTHHRQRPSLAMSYSQNSIGSANGLSHMGSFNASQSVSSTPAPTPPGRNSQQSGMSYNNFTNGMSQSSMQSNFAGYDGSNGYGVMMPYQEDYKPQIYRAVYSNVSVYEMEVNGVAVMKRRSDSWLNATQILKVAGVVKAKRTKTLEKEIAAGEHEKVQGGYGKYQGTWVSYQRGVELCREYAVEESLRPLLEYDMGDGSARRASLETPTKEQAMAAQRKRLYNAENRGINQPAQATFFQNMSRTAANAVNAISKARFDSPNKRRPSMMRNSSSQQQMSSQESLGVPVASQGTMYSVASDSGFASQHQNGGRNDLPFDQEDALEPPRKRIRSTPNHGRSFGGNSTLSAYEPTPTEPNESFYQQLDGPMLVDDPQDGKEPLAAATNPDHFHKMKLIMTLFLDKRVKDFATHPAIMQLSGEDLEIPLDEYQNTALHWAAMLARLPLLNALVEKGASIRRQNSTGETALQKAVGTRNNLDYRTFPRLLEMFGPTIDMVDHNGRSILHHIALMAATGGGAHVSAKHYLEALLEFVLRHGAQAKENSENPSTNSENGVTENGQPQGEIISLGRFVSELVNLRDDQGDTALNIAGRARSVLVPQLLEVGADPYVANHTGLRPADYGVGVDMVSESSQSQQSGEKKDSFIDQLAKTKKEILDATLAQIGTLVEETLGGIDRNLTSELSKKQAEFDHWHAKIRESARARQIDQNEVDGLKRKASNQIEVGRRIKNLERDSEELLVVLKTTCGDDYEVLESAPSGHADKDTGLDAAAFETIFADFDVGSDMSAEQKKFLESLPSATVLEARLKSYQDLNNEVITEVERLKTRNVVLGENYRRVVMACTGWTADQVDEAVEGLTQCVRELNDNPMPEDEVIEILMKDRGQDCQPANKSRVSPNTRKIDARTDTSTSNMPNFDETAFNKSATVACANAVTNYTSSVNPSGIVACYNIASWNNSTGIFQTDTRLYQKSAAVNEFNGLNMSDFSMSFSIPEARLSSPKMIPNTFMESSTPMPNQFLMGFQNVGQLSKSIQFSKLTTSDLRDLMIPAITLTANTGTMVNTSLASDMISYVTGQFVQADGTPTNITAPEANTMATAVAASASVFVLPGTHIMVFPVGLIITCAWSGLFIAAVGAGTAGRYHYRMQYRRAQPGQSFAFGK</sequence>
<dbReference type="InterPro" id="IPR002110">
    <property type="entry name" value="Ankyrin_rpt"/>
</dbReference>
<keyword evidence="12" id="KW-1185">Reference proteome</keyword>
<evidence type="ECO:0000313" key="11">
    <source>
        <dbReference type="EMBL" id="QKX59793.1"/>
    </source>
</evidence>
<dbReference type="Gene3D" id="3.10.260.10">
    <property type="entry name" value="Transcription regulator HTH, APSES-type DNA-binding domain"/>
    <property type="match status" value="1"/>
</dbReference>
<evidence type="ECO:0000256" key="8">
    <source>
        <dbReference type="SAM" id="MobiDB-lite"/>
    </source>
</evidence>
<feature type="domain" description="HTH APSES-type" evidence="10">
    <location>
        <begin position="137"/>
        <end position="243"/>
    </location>
</feature>
<feature type="non-terminal residue" evidence="11">
    <location>
        <position position="1"/>
    </location>
</feature>
<gene>
    <name evidence="11" type="ORF">TRUGW13939_06935</name>
</gene>
<evidence type="ECO:0000256" key="2">
    <source>
        <dbReference type="ARBA" id="ARBA00022737"/>
    </source>
</evidence>
<dbReference type="GO" id="GO:0033309">
    <property type="term" value="C:SBF transcription complex"/>
    <property type="evidence" value="ECO:0007669"/>
    <property type="project" value="TreeGrafter"/>
</dbReference>
<dbReference type="GO" id="GO:0048315">
    <property type="term" value="P:conidium formation"/>
    <property type="evidence" value="ECO:0007669"/>
    <property type="project" value="UniProtKB-KW"/>
</dbReference>
<dbReference type="EMBL" id="CP055901">
    <property type="protein sequence ID" value="QKX59793.1"/>
    <property type="molecule type" value="Genomic_DNA"/>
</dbReference>
<dbReference type="Pfam" id="PF13637">
    <property type="entry name" value="Ank_4"/>
    <property type="match status" value="1"/>
</dbReference>
<dbReference type="SUPFAM" id="SSF48403">
    <property type="entry name" value="Ankyrin repeat"/>
    <property type="match status" value="1"/>
</dbReference>
<dbReference type="InterPro" id="IPR036887">
    <property type="entry name" value="HTH_APSES_sf"/>
</dbReference>
<accession>A0A7H8R4H9</accession>
<feature type="region of interest" description="Disordered" evidence="8">
    <location>
        <begin position="294"/>
        <end position="327"/>
    </location>
</feature>
<reference evidence="12" key="1">
    <citation type="submission" date="2020-06" db="EMBL/GenBank/DDBJ databases">
        <title>A chromosome-scale genome assembly of Talaromyces rugulosus W13939.</title>
        <authorList>
            <person name="Wang B."/>
            <person name="Guo L."/>
            <person name="Ye K."/>
            <person name="Wang L."/>
        </authorList>
    </citation>
    <scope>NUCLEOTIDE SEQUENCE [LARGE SCALE GENOMIC DNA]</scope>
    <source>
        <strain evidence="12">W13939</strain>
    </source>
</reference>
<keyword evidence="2" id="KW-0677">Repeat</keyword>
<keyword evidence="4 7" id="KW-0040">ANK repeat</keyword>
<dbReference type="SUPFAM" id="SSF54616">
    <property type="entry name" value="DNA-binding domain of Mlu1-box binding protein MBP1"/>
    <property type="match status" value="1"/>
</dbReference>
<protein>
    <recommendedName>
        <fullName evidence="1">Cell pattern formation-associated protein stuA</fullName>
    </recommendedName>
    <alternativeName>
        <fullName evidence="6">Stunted protein A</fullName>
    </alternativeName>
</protein>
<evidence type="ECO:0000256" key="3">
    <source>
        <dbReference type="ARBA" id="ARBA00022969"/>
    </source>
</evidence>
<feature type="repeat" description="ANK" evidence="7">
    <location>
        <begin position="468"/>
        <end position="500"/>
    </location>
</feature>
<keyword evidence="5" id="KW-0183">Conidiation</keyword>
<evidence type="ECO:0000256" key="7">
    <source>
        <dbReference type="PROSITE-ProRule" id="PRU00023"/>
    </source>
</evidence>
<dbReference type="InterPro" id="IPR036770">
    <property type="entry name" value="Ankyrin_rpt-contain_sf"/>
</dbReference>
<dbReference type="GO" id="GO:0030435">
    <property type="term" value="P:sporulation resulting in formation of a cellular spore"/>
    <property type="evidence" value="ECO:0007669"/>
    <property type="project" value="UniProtKB-KW"/>
</dbReference>
<dbReference type="Gene3D" id="1.25.40.20">
    <property type="entry name" value="Ankyrin repeat-containing domain"/>
    <property type="match status" value="1"/>
</dbReference>
<feature type="region of interest" description="Disordered" evidence="8">
    <location>
        <begin position="578"/>
        <end position="598"/>
    </location>
</feature>
<keyword evidence="9" id="KW-0472">Membrane</keyword>
<dbReference type="KEGG" id="trg:TRUGW13939_06935"/>
<dbReference type="InterPro" id="IPR018004">
    <property type="entry name" value="KilA/APSES_HTH"/>
</dbReference>
<dbReference type="Proteomes" id="UP000509510">
    <property type="component" value="Chromosome IV"/>
</dbReference>
<dbReference type="GO" id="GO:0003677">
    <property type="term" value="F:DNA binding"/>
    <property type="evidence" value="ECO:0007669"/>
    <property type="project" value="InterPro"/>
</dbReference>
<dbReference type="GO" id="GO:0003713">
    <property type="term" value="F:transcription coactivator activity"/>
    <property type="evidence" value="ECO:0007669"/>
    <property type="project" value="TreeGrafter"/>
</dbReference>
<evidence type="ECO:0000256" key="6">
    <source>
        <dbReference type="ARBA" id="ARBA00031907"/>
    </source>
</evidence>
<evidence type="ECO:0000256" key="5">
    <source>
        <dbReference type="ARBA" id="ARBA00023321"/>
    </source>
</evidence>
<dbReference type="PROSITE" id="PS50088">
    <property type="entry name" value="ANK_REPEAT"/>
    <property type="match status" value="1"/>
</dbReference>
<evidence type="ECO:0000256" key="4">
    <source>
        <dbReference type="ARBA" id="ARBA00023043"/>
    </source>
</evidence>
<keyword evidence="3" id="KW-0749">Sporulation</keyword>
<keyword evidence="9" id="KW-0812">Transmembrane</keyword>
<feature type="compositionally biased region" description="Polar residues" evidence="8">
    <location>
        <begin position="372"/>
        <end position="387"/>
    </location>
</feature>
<dbReference type="AlphaFoldDB" id="A0A7H8R4H9"/>
<dbReference type="InterPro" id="IPR051642">
    <property type="entry name" value="SWI6-like"/>
</dbReference>
<dbReference type="RefSeq" id="XP_035345970.1">
    <property type="nucleotide sequence ID" value="XM_035490077.1"/>
</dbReference>
<dbReference type="InterPro" id="IPR003163">
    <property type="entry name" value="Tscrpt_reg_HTH_APSES-type"/>
</dbReference>
<feature type="compositionally biased region" description="Low complexity" evidence="8">
    <location>
        <begin position="308"/>
        <end position="323"/>
    </location>
</feature>
<feature type="compositionally biased region" description="Polar residues" evidence="8">
    <location>
        <begin position="341"/>
        <end position="351"/>
    </location>
</feature>
<dbReference type="Pfam" id="PF04383">
    <property type="entry name" value="KilA-N"/>
    <property type="match status" value="1"/>
</dbReference>
<evidence type="ECO:0000259" key="10">
    <source>
        <dbReference type="PROSITE" id="PS51299"/>
    </source>
</evidence>
<dbReference type="PROSITE" id="PS50297">
    <property type="entry name" value="ANK_REP_REGION"/>
    <property type="match status" value="1"/>
</dbReference>
<evidence type="ECO:0000313" key="12">
    <source>
        <dbReference type="Proteomes" id="UP000509510"/>
    </source>
</evidence>
<feature type="region of interest" description="Disordered" evidence="8">
    <location>
        <begin position="71"/>
        <end position="102"/>
    </location>
</feature>
<dbReference type="PROSITE" id="PS51299">
    <property type="entry name" value="HTH_APSES"/>
    <property type="match status" value="1"/>
</dbReference>
<evidence type="ECO:0000256" key="1">
    <source>
        <dbReference type="ARBA" id="ARBA00019309"/>
    </source>
</evidence>
<feature type="region of interest" description="Disordered" evidence="8">
    <location>
        <begin position="341"/>
        <end position="401"/>
    </location>
</feature>
<dbReference type="OrthoDB" id="6718656at2759"/>